<accession>A0ACB8FFP2</accession>
<proteinExistence type="predicted"/>
<dbReference type="EMBL" id="CM037617">
    <property type="protein sequence ID" value="KAH8004146.1"/>
    <property type="molecule type" value="Genomic_DNA"/>
</dbReference>
<protein>
    <submittedName>
        <fullName evidence="1">Uncharacterized protein</fullName>
    </submittedName>
</protein>
<evidence type="ECO:0000313" key="2">
    <source>
        <dbReference type="Proteomes" id="UP000827872"/>
    </source>
</evidence>
<reference evidence="1" key="1">
    <citation type="submission" date="2021-08" db="EMBL/GenBank/DDBJ databases">
        <title>The first chromosome-level gecko genome reveals the dynamic sex chromosomes of Neotropical dwarf geckos (Sphaerodactylidae: Sphaerodactylus).</title>
        <authorList>
            <person name="Pinto B.J."/>
            <person name="Keating S.E."/>
            <person name="Gamble T."/>
        </authorList>
    </citation>
    <scope>NUCLEOTIDE SEQUENCE</scope>
    <source>
        <strain evidence="1">TG3544</strain>
    </source>
</reference>
<sequence>MLHSEFPERRQLSPPLEMKAPRGHNASAPNTDSTVFFLSGIPGLEDFHIWISIPFCCIFTVALLGNTLLLYVIKTDITLHKPMFYFLSMLGSVDLVLSLTTMPKTLCIFWFRAREISLNACLVQMFFLHAFSIMESAVLLAMAFDRYVAICHPLRYNTILTHSMVAKVGLVALGRAVLLMSPLPFLLRWLPYCGSHVISHCFCEHMGVVRLACSNTRFNNIYGIIVAFLVVALDLTFIFLSYAKILRAVLSLASRDEQLKALGTCISHLCAMLIFYTPVVLSSIIHRFGHQVAPHIHILLTNFYLLFPPMMNPIIYGVKTKQIRECILRLFHRKSFQRV</sequence>
<comment type="caution">
    <text evidence="1">The sequence shown here is derived from an EMBL/GenBank/DDBJ whole genome shotgun (WGS) entry which is preliminary data.</text>
</comment>
<name>A0ACB8FFP2_9SAUR</name>
<dbReference type="Proteomes" id="UP000827872">
    <property type="component" value="Linkage Group LG04"/>
</dbReference>
<organism evidence="1 2">
    <name type="scientific">Sphaerodactylus townsendi</name>
    <dbReference type="NCBI Taxonomy" id="933632"/>
    <lineage>
        <taxon>Eukaryota</taxon>
        <taxon>Metazoa</taxon>
        <taxon>Chordata</taxon>
        <taxon>Craniata</taxon>
        <taxon>Vertebrata</taxon>
        <taxon>Euteleostomi</taxon>
        <taxon>Lepidosauria</taxon>
        <taxon>Squamata</taxon>
        <taxon>Bifurcata</taxon>
        <taxon>Gekkota</taxon>
        <taxon>Sphaerodactylidae</taxon>
        <taxon>Sphaerodactylus</taxon>
    </lineage>
</organism>
<keyword evidence="2" id="KW-1185">Reference proteome</keyword>
<gene>
    <name evidence="1" type="ORF">K3G42_004116</name>
</gene>
<evidence type="ECO:0000313" key="1">
    <source>
        <dbReference type="EMBL" id="KAH8004146.1"/>
    </source>
</evidence>